<feature type="binding site" evidence="16">
    <location>
        <position position="178"/>
    </location>
    <ligand>
        <name>Zn(2+)</name>
        <dbReference type="ChEBI" id="CHEBI:29105"/>
        <note>catalytic</note>
    </ligand>
</feature>
<dbReference type="Gene3D" id="2.60.40.1730">
    <property type="entry name" value="tricorn interacting facor f3 domain"/>
    <property type="match status" value="1"/>
</dbReference>
<evidence type="ECO:0000256" key="8">
    <source>
        <dbReference type="ARBA" id="ARBA00022729"/>
    </source>
</evidence>
<comment type="similarity">
    <text evidence="2">Belongs to the peptidase M1 family.</text>
</comment>
<dbReference type="InterPro" id="IPR014782">
    <property type="entry name" value="Peptidase_M1_dom"/>
</dbReference>
<keyword evidence="22" id="KW-1185">Reference proteome</keyword>
<dbReference type="AlphaFoldDB" id="A0AAD8EAP1"/>
<evidence type="ECO:0000259" key="19">
    <source>
        <dbReference type="Pfam" id="PF11838"/>
    </source>
</evidence>
<dbReference type="Proteomes" id="UP001233999">
    <property type="component" value="Unassembled WGS sequence"/>
</dbReference>
<organism evidence="21 22">
    <name type="scientific">Diploptera punctata</name>
    <name type="common">Pacific beetle cockroach</name>
    <dbReference type="NCBI Taxonomy" id="6984"/>
    <lineage>
        <taxon>Eukaryota</taxon>
        <taxon>Metazoa</taxon>
        <taxon>Ecdysozoa</taxon>
        <taxon>Arthropoda</taxon>
        <taxon>Hexapoda</taxon>
        <taxon>Insecta</taxon>
        <taxon>Pterygota</taxon>
        <taxon>Neoptera</taxon>
        <taxon>Polyneoptera</taxon>
        <taxon>Dictyoptera</taxon>
        <taxon>Blattodea</taxon>
        <taxon>Blaberoidea</taxon>
        <taxon>Blaberidae</taxon>
        <taxon>Diplopterinae</taxon>
        <taxon>Diploptera</taxon>
    </lineage>
</organism>
<evidence type="ECO:0000313" key="21">
    <source>
        <dbReference type="EMBL" id="KAJ9582914.1"/>
    </source>
</evidence>
<evidence type="ECO:0000256" key="16">
    <source>
        <dbReference type="PIRSR" id="PIRSR634016-3"/>
    </source>
</evidence>
<evidence type="ECO:0000256" key="7">
    <source>
        <dbReference type="ARBA" id="ARBA00022723"/>
    </source>
</evidence>
<comment type="cofactor">
    <cofactor evidence="16">
        <name>Zn(2+)</name>
        <dbReference type="ChEBI" id="CHEBI:29105"/>
    </cofactor>
    <text evidence="16">Binds 1 zinc ion per subunit.</text>
</comment>
<gene>
    <name evidence="21" type="ORF">L9F63_022738</name>
</gene>
<evidence type="ECO:0000256" key="6">
    <source>
        <dbReference type="ARBA" id="ARBA00022670"/>
    </source>
</evidence>
<keyword evidence="11" id="KW-0482">Metalloprotease</keyword>
<dbReference type="GO" id="GO:0070006">
    <property type="term" value="F:metalloaminopeptidase activity"/>
    <property type="evidence" value="ECO:0007669"/>
    <property type="project" value="TreeGrafter"/>
</dbReference>
<evidence type="ECO:0000256" key="2">
    <source>
        <dbReference type="ARBA" id="ARBA00010136"/>
    </source>
</evidence>
<dbReference type="GO" id="GO:0006508">
    <property type="term" value="P:proteolysis"/>
    <property type="evidence" value="ECO:0007669"/>
    <property type="project" value="UniProtKB-KW"/>
</dbReference>
<dbReference type="Gene3D" id="1.25.50.20">
    <property type="match status" value="1"/>
</dbReference>
<evidence type="ECO:0000256" key="17">
    <source>
        <dbReference type="PIRSR" id="PIRSR634016-4"/>
    </source>
</evidence>
<dbReference type="FunFam" id="1.10.390.10:FF:000013">
    <property type="entry name" value="Aminopeptidase N"/>
    <property type="match status" value="1"/>
</dbReference>
<dbReference type="InterPro" id="IPR027268">
    <property type="entry name" value="Peptidase_M4/M1_CTD_sf"/>
</dbReference>
<evidence type="ECO:0000256" key="11">
    <source>
        <dbReference type="ARBA" id="ARBA00023049"/>
    </source>
</evidence>
<dbReference type="Pfam" id="PF01433">
    <property type="entry name" value="Peptidase_M1"/>
    <property type="match status" value="1"/>
</dbReference>
<evidence type="ECO:0000313" key="22">
    <source>
        <dbReference type="Proteomes" id="UP001233999"/>
    </source>
</evidence>
<reference evidence="21" key="1">
    <citation type="journal article" date="2023" name="IScience">
        <title>Live-bearing cockroach genome reveals convergent evolutionary mechanisms linked to viviparity in insects and beyond.</title>
        <authorList>
            <person name="Fouks B."/>
            <person name="Harrison M.C."/>
            <person name="Mikhailova A.A."/>
            <person name="Marchal E."/>
            <person name="English S."/>
            <person name="Carruthers M."/>
            <person name="Jennings E.C."/>
            <person name="Chiamaka E.L."/>
            <person name="Frigard R.A."/>
            <person name="Pippel M."/>
            <person name="Attardo G.M."/>
            <person name="Benoit J.B."/>
            <person name="Bornberg-Bauer E."/>
            <person name="Tobe S.S."/>
        </authorList>
    </citation>
    <scope>NUCLEOTIDE SEQUENCE</scope>
    <source>
        <strain evidence="21">Stay&amp;Tobe</strain>
    </source>
</reference>
<protein>
    <recommendedName>
        <fullName evidence="23">Aminopeptidase</fullName>
    </recommendedName>
</protein>
<dbReference type="EMBL" id="JASPKZ010007713">
    <property type="protein sequence ID" value="KAJ9582914.1"/>
    <property type="molecule type" value="Genomic_DNA"/>
</dbReference>
<proteinExistence type="inferred from homology"/>
<feature type="site" description="Transition state stabilizer" evidence="17">
    <location>
        <position position="239"/>
    </location>
</feature>
<feature type="domain" description="Peptidase M1 membrane alanine aminopeptidase" evidence="18">
    <location>
        <begin position="85"/>
        <end position="306"/>
    </location>
</feature>
<dbReference type="PANTHER" id="PTHR11533:SF294">
    <property type="entry name" value="THYROTROPIN-RELEASING HORMONE-DEGRADING ECTOENZYME"/>
    <property type="match status" value="1"/>
</dbReference>
<evidence type="ECO:0000256" key="10">
    <source>
        <dbReference type="ARBA" id="ARBA00022833"/>
    </source>
</evidence>
<dbReference type="PRINTS" id="PR00756">
    <property type="entry name" value="ALADIPTASE"/>
</dbReference>
<dbReference type="GO" id="GO:0008270">
    <property type="term" value="F:zinc ion binding"/>
    <property type="evidence" value="ECO:0007669"/>
    <property type="project" value="InterPro"/>
</dbReference>
<dbReference type="InterPro" id="IPR034016">
    <property type="entry name" value="M1_APN-typ"/>
</dbReference>
<feature type="binding site" evidence="16">
    <location>
        <position position="155"/>
    </location>
    <ligand>
        <name>Zn(2+)</name>
        <dbReference type="ChEBI" id="CHEBI:29105"/>
        <note>catalytic</note>
    </ligand>
</feature>
<keyword evidence="8" id="KW-0732">Signal</keyword>
<dbReference type="SUPFAM" id="SSF55486">
    <property type="entry name" value="Metalloproteases ('zincins'), catalytic domain"/>
    <property type="match status" value="1"/>
</dbReference>
<evidence type="ECO:0000256" key="15">
    <source>
        <dbReference type="PIRSR" id="PIRSR634016-1"/>
    </source>
</evidence>
<keyword evidence="12" id="KW-0472">Membrane</keyword>
<dbReference type="SUPFAM" id="SSF63737">
    <property type="entry name" value="Leukotriene A4 hydrolase N-terminal domain"/>
    <property type="match status" value="1"/>
</dbReference>
<dbReference type="GO" id="GO:0042277">
    <property type="term" value="F:peptide binding"/>
    <property type="evidence" value="ECO:0007669"/>
    <property type="project" value="TreeGrafter"/>
</dbReference>
<dbReference type="Gene3D" id="2.60.40.1910">
    <property type="match status" value="1"/>
</dbReference>
<evidence type="ECO:0000256" key="9">
    <source>
        <dbReference type="ARBA" id="ARBA00022801"/>
    </source>
</evidence>
<feature type="binding site" evidence="16">
    <location>
        <position position="159"/>
    </location>
    <ligand>
        <name>Zn(2+)</name>
        <dbReference type="ChEBI" id="CHEBI:29105"/>
        <note>catalytic</note>
    </ligand>
</feature>
<comment type="caution">
    <text evidence="21">The sequence shown here is derived from an EMBL/GenBank/DDBJ whole genome shotgun (WGS) entry which is preliminary data.</text>
</comment>
<feature type="domain" description="ERAP1-like C-terminal" evidence="19">
    <location>
        <begin position="385"/>
        <end position="614"/>
    </location>
</feature>
<evidence type="ECO:0000256" key="12">
    <source>
        <dbReference type="ARBA" id="ARBA00023136"/>
    </source>
</evidence>
<dbReference type="Pfam" id="PF11838">
    <property type="entry name" value="ERAP1_C"/>
    <property type="match status" value="1"/>
</dbReference>
<dbReference type="PANTHER" id="PTHR11533">
    <property type="entry name" value="PROTEASE M1 ZINC METALLOPROTEASE"/>
    <property type="match status" value="1"/>
</dbReference>
<evidence type="ECO:0008006" key="23">
    <source>
        <dbReference type="Google" id="ProtNLM"/>
    </source>
</evidence>
<dbReference type="Pfam" id="PF17900">
    <property type="entry name" value="Peptidase_M1_N"/>
    <property type="match status" value="1"/>
</dbReference>
<evidence type="ECO:0000256" key="3">
    <source>
        <dbReference type="ARBA" id="ARBA00022438"/>
    </source>
</evidence>
<evidence type="ECO:0000256" key="13">
    <source>
        <dbReference type="ARBA" id="ARBA00023180"/>
    </source>
</evidence>
<dbReference type="GO" id="GO:0005615">
    <property type="term" value="C:extracellular space"/>
    <property type="evidence" value="ECO:0007669"/>
    <property type="project" value="TreeGrafter"/>
</dbReference>
<reference evidence="21" key="2">
    <citation type="submission" date="2023-05" db="EMBL/GenBank/DDBJ databases">
        <authorList>
            <person name="Fouks B."/>
        </authorList>
    </citation>
    <scope>NUCLEOTIDE SEQUENCE</scope>
    <source>
        <strain evidence="21">Stay&amp;Tobe</strain>
        <tissue evidence="21">Testes</tissue>
    </source>
</reference>
<keyword evidence="5" id="KW-0336">GPI-anchor</keyword>
<keyword evidence="6" id="KW-0645">Protease</keyword>
<dbReference type="InterPro" id="IPR042097">
    <property type="entry name" value="Aminopeptidase_N-like_N_sf"/>
</dbReference>
<evidence type="ECO:0000259" key="20">
    <source>
        <dbReference type="Pfam" id="PF17900"/>
    </source>
</evidence>
<dbReference type="GO" id="GO:0005886">
    <property type="term" value="C:plasma membrane"/>
    <property type="evidence" value="ECO:0007669"/>
    <property type="project" value="UniProtKB-SubCell"/>
</dbReference>
<evidence type="ECO:0000256" key="1">
    <source>
        <dbReference type="ARBA" id="ARBA00004609"/>
    </source>
</evidence>
<keyword evidence="10 16" id="KW-0862">Zinc</keyword>
<keyword evidence="7 16" id="KW-0479">Metal-binding</keyword>
<keyword evidence="14" id="KW-0449">Lipoprotein</keyword>
<feature type="active site" description="Proton acceptor" evidence="15">
    <location>
        <position position="156"/>
    </location>
</feature>
<name>A0AAD8EAP1_DIPPU</name>
<evidence type="ECO:0000256" key="14">
    <source>
        <dbReference type="ARBA" id="ARBA00023288"/>
    </source>
</evidence>
<keyword evidence="13" id="KW-0325">Glycoprotein</keyword>
<dbReference type="InterPro" id="IPR050344">
    <property type="entry name" value="Peptidase_M1_aminopeptidases"/>
</dbReference>
<dbReference type="InterPro" id="IPR045357">
    <property type="entry name" value="Aminopeptidase_N-like_N"/>
</dbReference>
<evidence type="ECO:0000259" key="18">
    <source>
        <dbReference type="Pfam" id="PF01433"/>
    </source>
</evidence>
<dbReference type="CDD" id="cd09601">
    <property type="entry name" value="M1_APN-Q_like"/>
    <property type="match status" value="1"/>
</dbReference>
<dbReference type="GO" id="GO:0043171">
    <property type="term" value="P:peptide catabolic process"/>
    <property type="evidence" value="ECO:0007669"/>
    <property type="project" value="TreeGrafter"/>
</dbReference>
<evidence type="ECO:0000256" key="4">
    <source>
        <dbReference type="ARBA" id="ARBA00022475"/>
    </source>
</evidence>
<comment type="subcellular location">
    <subcellularLocation>
        <location evidence="1">Cell membrane</location>
        <topology evidence="1">Lipid-anchor</topology>
        <topology evidence="1">GPI-anchor</topology>
    </subcellularLocation>
</comment>
<feature type="domain" description="Aminopeptidase N-like N-terminal" evidence="20">
    <location>
        <begin position="3"/>
        <end position="53"/>
    </location>
</feature>
<keyword evidence="9" id="KW-0378">Hydrolase</keyword>
<dbReference type="GO" id="GO:0005737">
    <property type="term" value="C:cytoplasm"/>
    <property type="evidence" value="ECO:0007669"/>
    <property type="project" value="TreeGrafter"/>
</dbReference>
<keyword evidence="3" id="KW-0031">Aminopeptidase</keyword>
<dbReference type="InterPro" id="IPR001930">
    <property type="entry name" value="Peptidase_M1"/>
</dbReference>
<sequence length="700" mass="81746">MSLKAKFNIKIARPTDYCAVSNMPLINTSAPDSSIDGRVWDSFEETPLMPTYLVAFLVSDLDKLSTADGKLNIWAQKNVIMKTNYTLMLMQSTMEFLEEYTGIKYTLPKLDSVADPCFNGGMENWGLIVYNEWIVLRSYYQVVFLEWNLHSIVVHELAHMWFGNLVTPAWWDDMWLKEGFATYFEFLVNHHLKPDWQMDERFVVNVQQHALIKEEQESHPIIKDIGNPRAANISTYTVYDKAACIIRMMAYFLTHGTFQKGLRKYLKTYAFGVADADDMFKVLDDAQREENILPSGINVKTVMDSWTRQNSFPILHIQRLDGHILITQKAFVTDGEANREKNKLWWVPISYTTSANINFTDTQARVWLRGVPSVKLQENLTDSHWIILNLQVTGFYRVNYDQHTWSLITKYMNTAQFKNIHLLNRAQLLHDAFFFVSHSDLNITTFLDLSVYLIHETEFIPWSTFFTIISVFNRDLFGSDIYDSFRHYVLVLMKKLHESVNYKEQMTDTHMTKVTRFNVLYWACYLGYSPCVKWAAIHYTSWLQNPSSSLLSLDLKTVIYCTAMSYDRNVEWQNLWETSVVHNTSMEMLNILTSMQCSDHLQDIAALARNLTLLETTLEHVELETACHAVRNGLISTNLKVFNKQLNYTQSMAPNLLDSDVNLQERDMSEDDFEYSPLPEEIYRTMKIWLLNFERHNYLS</sequence>
<dbReference type="FunFam" id="2.60.40.1910:FF:000008">
    <property type="entry name" value="Aminopeptidase"/>
    <property type="match status" value="1"/>
</dbReference>
<dbReference type="InterPro" id="IPR024571">
    <property type="entry name" value="ERAP1-like_C_dom"/>
</dbReference>
<evidence type="ECO:0000256" key="5">
    <source>
        <dbReference type="ARBA" id="ARBA00022622"/>
    </source>
</evidence>
<dbReference type="Gene3D" id="1.10.390.10">
    <property type="entry name" value="Neutral Protease Domain 2"/>
    <property type="match status" value="1"/>
</dbReference>
<dbReference type="GO" id="GO:0098552">
    <property type="term" value="C:side of membrane"/>
    <property type="evidence" value="ECO:0007669"/>
    <property type="project" value="UniProtKB-KW"/>
</dbReference>
<keyword evidence="4" id="KW-1003">Cell membrane</keyword>
<accession>A0AAD8EAP1</accession>